<evidence type="ECO:0000256" key="1">
    <source>
        <dbReference type="SAM" id="MobiDB-lite"/>
    </source>
</evidence>
<sequence>MARPLGEQQAGLASLFAQIGALASAQSAGQVSLPEPVQKAMQQILGLRLNSAQMPTAEDLQTAMRQSGQFREAGLLRAAGPQTSALPDLKSALMSFRALLQHLGADSQVTRPARQPSVPTRKGGPEGQAPQRAGGFWSGAAPQNLQALMKETDAALARMRLTQLVNAGLAGDDGPQAASARAMDTVVELPIAFGQETGVLQMQIGRDGANKEEDGEADSAWRLRFAMDLTATGPIEAAVTLRGGGTYVSLWVDRKETLDTLKGLLDTMEAAFADAGLDLQELRFMRGLPPKTAAKYGSLINRQS</sequence>
<dbReference type="Pfam" id="PF02120">
    <property type="entry name" value="Flg_hook"/>
    <property type="match status" value="1"/>
</dbReference>
<feature type="domain" description="Flagellar hook-length control protein-like C-terminal" evidence="2">
    <location>
        <begin position="215"/>
        <end position="285"/>
    </location>
</feature>
<accession>A0ABY1PLZ4</accession>
<dbReference type="InterPro" id="IPR021136">
    <property type="entry name" value="Flagellar_hook_control-like_C"/>
</dbReference>
<evidence type="ECO:0000313" key="3">
    <source>
        <dbReference type="EMBL" id="SMP37033.1"/>
    </source>
</evidence>
<protein>
    <submittedName>
        <fullName evidence="3">Hook-length control protein FliK</fullName>
    </submittedName>
</protein>
<name>A0ABY1PLZ4_9HYPH</name>
<dbReference type="Proteomes" id="UP001157914">
    <property type="component" value="Unassembled WGS sequence"/>
</dbReference>
<reference evidence="3 4" key="1">
    <citation type="submission" date="2017-05" db="EMBL/GenBank/DDBJ databases">
        <authorList>
            <person name="Varghese N."/>
            <person name="Submissions S."/>
        </authorList>
    </citation>
    <scope>NUCLEOTIDE SEQUENCE [LARGE SCALE GENOMIC DNA]</scope>
    <source>
        <strain evidence="3 4">DSM 15949</strain>
    </source>
</reference>
<proteinExistence type="predicted"/>
<dbReference type="EMBL" id="FXTT01000008">
    <property type="protein sequence ID" value="SMP37033.1"/>
    <property type="molecule type" value="Genomic_DNA"/>
</dbReference>
<evidence type="ECO:0000259" key="2">
    <source>
        <dbReference type="Pfam" id="PF02120"/>
    </source>
</evidence>
<organism evidence="3 4">
    <name type="scientific">Roseibium denhamense</name>
    <dbReference type="NCBI Taxonomy" id="76305"/>
    <lineage>
        <taxon>Bacteria</taxon>
        <taxon>Pseudomonadati</taxon>
        <taxon>Pseudomonadota</taxon>
        <taxon>Alphaproteobacteria</taxon>
        <taxon>Hyphomicrobiales</taxon>
        <taxon>Stappiaceae</taxon>
        <taxon>Roseibium</taxon>
    </lineage>
</organism>
<feature type="region of interest" description="Disordered" evidence="1">
    <location>
        <begin position="106"/>
        <end position="138"/>
    </location>
</feature>
<keyword evidence="4" id="KW-1185">Reference proteome</keyword>
<comment type="caution">
    <text evidence="3">The sequence shown here is derived from an EMBL/GenBank/DDBJ whole genome shotgun (WGS) entry which is preliminary data.</text>
</comment>
<gene>
    <name evidence="3" type="ORF">SAMN06265374_4469</name>
</gene>
<evidence type="ECO:0000313" key="4">
    <source>
        <dbReference type="Proteomes" id="UP001157914"/>
    </source>
</evidence>